<dbReference type="RefSeq" id="WP_263371410.1">
    <property type="nucleotide sequence ID" value="NZ_JAGSYD010000003.1"/>
</dbReference>
<evidence type="ECO:0000313" key="2">
    <source>
        <dbReference type="Proteomes" id="UP001596391"/>
    </source>
</evidence>
<protein>
    <recommendedName>
        <fullName evidence="3">DUF4253 domain-containing protein</fullName>
    </recommendedName>
</protein>
<reference evidence="2" key="1">
    <citation type="journal article" date="2019" name="Int. J. Syst. Evol. Microbiol.">
        <title>The Global Catalogue of Microorganisms (GCM) 10K type strain sequencing project: providing services to taxonomists for standard genome sequencing and annotation.</title>
        <authorList>
            <consortium name="The Broad Institute Genomics Platform"/>
            <consortium name="The Broad Institute Genome Sequencing Center for Infectious Disease"/>
            <person name="Wu L."/>
            <person name="Ma J."/>
        </authorList>
    </citation>
    <scope>NUCLEOTIDE SEQUENCE [LARGE SCALE GENOMIC DNA]</scope>
    <source>
        <strain evidence="2">CGMCC 1.16026</strain>
    </source>
</reference>
<proteinExistence type="predicted"/>
<organism evidence="1 2">
    <name type="scientific">Granulicella cerasi</name>
    <dbReference type="NCBI Taxonomy" id="741063"/>
    <lineage>
        <taxon>Bacteria</taxon>
        <taxon>Pseudomonadati</taxon>
        <taxon>Acidobacteriota</taxon>
        <taxon>Terriglobia</taxon>
        <taxon>Terriglobales</taxon>
        <taxon>Acidobacteriaceae</taxon>
        <taxon>Granulicella</taxon>
    </lineage>
</organism>
<accession>A0ABW1Z626</accession>
<sequence>MTLSPQVTTPATGILPAEARVRLLSTDPGYTYSAPLWSLYGDQRLLDALLSSGIEWTWESSIDLGLPKDDPRQQRGWTQLSDATAHDLRNDMTQFNADEKGRRFTLCGNVSNSNPIKTESALTEFLKNGNGLEVVIHQCSDSDEYIFVAANPTNATLRFLGTLFTPTRAEKISEPSWLKHTRTTGTLPL</sequence>
<evidence type="ECO:0000313" key="1">
    <source>
        <dbReference type="EMBL" id="MFC6645010.1"/>
    </source>
</evidence>
<dbReference type="EMBL" id="JBHSWI010000001">
    <property type="protein sequence ID" value="MFC6645010.1"/>
    <property type="molecule type" value="Genomic_DNA"/>
</dbReference>
<name>A0ABW1Z626_9BACT</name>
<dbReference type="Proteomes" id="UP001596391">
    <property type="component" value="Unassembled WGS sequence"/>
</dbReference>
<evidence type="ECO:0008006" key="3">
    <source>
        <dbReference type="Google" id="ProtNLM"/>
    </source>
</evidence>
<comment type="caution">
    <text evidence="1">The sequence shown here is derived from an EMBL/GenBank/DDBJ whole genome shotgun (WGS) entry which is preliminary data.</text>
</comment>
<keyword evidence="2" id="KW-1185">Reference proteome</keyword>
<gene>
    <name evidence="1" type="ORF">ACFQBQ_05265</name>
</gene>